<dbReference type="OrthoDB" id="7827015at2"/>
<reference evidence="1 2" key="1">
    <citation type="journal article" date="2017" name="Int. J. Syst. Evol. Microbiol.">
        <title>Rhodosalinus sediminis gen. nov., sp. nov., isolated from marine saltern.</title>
        <authorList>
            <person name="Guo L.Y."/>
            <person name="Ling S.K."/>
            <person name="Li C.M."/>
            <person name="Chen G.J."/>
            <person name="Du Z.J."/>
        </authorList>
    </citation>
    <scope>NUCLEOTIDE SEQUENCE [LARGE SCALE GENOMIC DNA]</scope>
    <source>
        <strain evidence="1 2">WDN1C137</strain>
    </source>
</reference>
<dbReference type="Proteomes" id="UP000257131">
    <property type="component" value="Unassembled WGS sequence"/>
</dbReference>
<organism evidence="1 2">
    <name type="scientific">Rhodosalinus sediminis</name>
    <dbReference type="NCBI Taxonomy" id="1940533"/>
    <lineage>
        <taxon>Bacteria</taxon>
        <taxon>Pseudomonadati</taxon>
        <taxon>Pseudomonadota</taxon>
        <taxon>Alphaproteobacteria</taxon>
        <taxon>Rhodobacterales</taxon>
        <taxon>Paracoccaceae</taxon>
        <taxon>Rhodosalinus</taxon>
    </lineage>
</organism>
<evidence type="ECO:0000313" key="2">
    <source>
        <dbReference type="Proteomes" id="UP000257131"/>
    </source>
</evidence>
<dbReference type="AlphaFoldDB" id="A0A3D9BXN3"/>
<gene>
    <name evidence="1" type="ORF">DRV84_04345</name>
</gene>
<sequence length="253" mass="27308">MGDDGPIGRMRQDAALRQWRRAARRAETAPLAALRDGRARALPLHRALGQFLAVADRRLAADAAAAPDVAVPGTDWAWRPEAWRAPLASASGVTPVSGVRLGADLALFHDCPLGEIAIAQDGPWGQEGAPCALAVEVFGFAGSYLSLALDLPRDAAEGLLRRHVVRAALTLALEEPLAVYARLNIRHGPNTEQILREVPVADAPAVVEFDLAYSALNEKRVERLWLDLIFERPAMNRIALGDVVLSRHPRAAL</sequence>
<proteinExistence type="predicted"/>
<evidence type="ECO:0000313" key="1">
    <source>
        <dbReference type="EMBL" id="REC58264.1"/>
    </source>
</evidence>
<dbReference type="EMBL" id="QOHR01000003">
    <property type="protein sequence ID" value="REC58264.1"/>
    <property type="molecule type" value="Genomic_DNA"/>
</dbReference>
<keyword evidence="2" id="KW-1185">Reference proteome</keyword>
<dbReference type="Pfam" id="PF20086">
    <property type="entry name" value="DUF6478"/>
    <property type="match status" value="1"/>
</dbReference>
<accession>A0A3D9BXN3</accession>
<dbReference type="InterPro" id="IPR045514">
    <property type="entry name" value="DUF6478"/>
</dbReference>
<protein>
    <submittedName>
        <fullName evidence="1">Uncharacterized protein</fullName>
    </submittedName>
</protein>
<comment type="caution">
    <text evidence="1">The sequence shown here is derived from an EMBL/GenBank/DDBJ whole genome shotgun (WGS) entry which is preliminary data.</text>
</comment>
<name>A0A3D9BXN3_9RHOB</name>